<dbReference type="GO" id="GO:0008360">
    <property type="term" value="P:regulation of cell shape"/>
    <property type="evidence" value="ECO:0007669"/>
    <property type="project" value="UniProtKB-KW"/>
</dbReference>
<feature type="binding site" evidence="7">
    <location>
        <position position="31"/>
    </location>
    <ligand>
        <name>UDP-N-acetyl-alpha-D-muramoyl-L-alanyl-D-glutamate</name>
        <dbReference type="ChEBI" id="CHEBI:83900"/>
    </ligand>
</feature>
<dbReference type="Pfam" id="PF02875">
    <property type="entry name" value="Mur_ligase_C"/>
    <property type="match status" value="1"/>
</dbReference>
<feature type="modified residue" description="N6-carboxylysine" evidence="7">
    <location>
        <position position="221"/>
    </location>
</feature>
<dbReference type="GO" id="GO:0071555">
    <property type="term" value="P:cell wall organization"/>
    <property type="evidence" value="ECO:0007669"/>
    <property type="project" value="UniProtKB-KW"/>
</dbReference>
<keyword evidence="7" id="KW-0067">ATP-binding</keyword>
<evidence type="ECO:0000256" key="2">
    <source>
        <dbReference type="ARBA" id="ARBA00022618"/>
    </source>
</evidence>
<dbReference type="Gene3D" id="3.40.1190.10">
    <property type="entry name" value="Mur-like, catalytic domain"/>
    <property type="match status" value="1"/>
</dbReference>
<dbReference type="Gene3D" id="3.40.1390.10">
    <property type="entry name" value="MurE/MurF, N-terminal domain"/>
    <property type="match status" value="1"/>
</dbReference>
<gene>
    <name evidence="7" type="primary">murE</name>
    <name evidence="12" type="ORF">SAMN05661044_05545</name>
    <name evidence="13" type="ORF">SAMN05661044_05608</name>
</gene>
<evidence type="ECO:0000313" key="13">
    <source>
        <dbReference type="EMBL" id="SEM60826.1"/>
    </source>
</evidence>
<dbReference type="SUPFAM" id="SSF53244">
    <property type="entry name" value="MurD-like peptide ligases, peptide-binding domain"/>
    <property type="match status" value="1"/>
</dbReference>
<dbReference type="PANTHER" id="PTHR23135:SF4">
    <property type="entry name" value="UDP-N-ACETYLMURAMOYL-L-ALANYL-D-GLUTAMATE--2,6-DIAMINOPIMELATE LIGASE MURE HOMOLOG, CHLOROPLASTIC"/>
    <property type="match status" value="1"/>
</dbReference>
<reference evidence="13" key="2">
    <citation type="submission" date="2016-10" db="EMBL/GenBank/DDBJ databases">
        <authorList>
            <person name="de Groot N.N."/>
        </authorList>
    </citation>
    <scope>NUCLEOTIDE SEQUENCE [LARGE SCALE GENOMIC DNA]</scope>
    <source>
        <strain evidence="13">DSM 18733</strain>
    </source>
</reference>
<dbReference type="NCBIfam" id="TIGR01085">
    <property type="entry name" value="murE"/>
    <property type="match status" value="1"/>
</dbReference>
<feature type="binding site" evidence="7">
    <location>
        <begin position="154"/>
        <end position="155"/>
    </location>
    <ligand>
        <name>UDP-N-acetyl-alpha-D-muramoyl-L-alanyl-D-glutamate</name>
        <dbReference type="ChEBI" id="CHEBI:83900"/>
    </ligand>
</feature>
<evidence type="ECO:0000256" key="7">
    <source>
        <dbReference type="HAMAP-Rule" id="MF_00208"/>
    </source>
</evidence>
<dbReference type="EMBL" id="FOAF01000019">
    <property type="protein sequence ID" value="SEM60826.1"/>
    <property type="molecule type" value="Genomic_DNA"/>
</dbReference>
<dbReference type="GO" id="GO:0005524">
    <property type="term" value="F:ATP binding"/>
    <property type="evidence" value="ECO:0007669"/>
    <property type="project" value="UniProtKB-UniRule"/>
</dbReference>
<comment type="catalytic activity">
    <reaction evidence="7">
        <text>UDP-N-acetyl-alpha-D-muramoyl-L-alanyl-D-glutamate + meso-2,6-diaminopimelate + ATP = UDP-N-acetyl-alpha-D-muramoyl-L-alanyl-gamma-D-glutamyl-meso-2,6-diaminopimelate + ADP + phosphate + H(+)</text>
        <dbReference type="Rhea" id="RHEA:23676"/>
        <dbReference type="ChEBI" id="CHEBI:15378"/>
        <dbReference type="ChEBI" id="CHEBI:30616"/>
        <dbReference type="ChEBI" id="CHEBI:43474"/>
        <dbReference type="ChEBI" id="CHEBI:57791"/>
        <dbReference type="ChEBI" id="CHEBI:83900"/>
        <dbReference type="ChEBI" id="CHEBI:83905"/>
        <dbReference type="ChEBI" id="CHEBI:456216"/>
        <dbReference type="EC" id="6.3.2.13"/>
    </reaction>
</comment>
<sequence>MIALSNILNGITVKHTIGSMDRDIHAICFDSRKIVHNDLFVAVKGTVTDGHLFLDKAIALGATTIICEDIPTIINDHITYIQVDDAAYCLGLAAANFYGNPSSQLKLVGVTGTNGKTTVVTLLHKLFIELGFHVGLLSTVQNQINGNVIEATHTTPDPIALNLLLRQMVDAGCDYCFMEVSSHAIVQHRIAGLTFVGGVFTNLTHDHLDFHKTFDAYIKAKKGFFDVLDKSAFALVNVDDKNGTVMLQNTEAYKKTYGLKNIADYKGRIIESHFDGMLMQVEGKEVWTKLVGTFNAYNLLAVYSAGVLLEQDSMRVLTILSRITGAEGRFDTQLANNGIVGVVDYAHTPDAVENVLQTIVNLRKNKEQIITVLGCGGDRDKTKRPEMAEVAARLSDKVILTSDNPRSENPQQIIHDMEQGIPNDKKRNVFAITDRYEAIKAAVHLAQPHDIILVAGKGHEKYQEIMGVKKNFDDKAVLRELFDEIIN</sequence>
<evidence type="ECO:0000256" key="3">
    <source>
        <dbReference type="ARBA" id="ARBA00022960"/>
    </source>
</evidence>
<dbReference type="HAMAP" id="MF_00208">
    <property type="entry name" value="MurE"/>
    <property type="match status" value="1"/>
</dbReference>
<dbReference type="EC" id="6.3.2.13" evidence="7"/>
<dbReference type="GO" id="GO:0005737">
    <property type="term" value="C:cytoplasm"/>
    <property type="evidence" value="ECO:0007669"/>
    <property type="project" value="UniProtKB-SubCell"/>
</dbReference>
<keyword evidence="5 7" id="KW-0131">Cell cycle</keyword>
<dbReference type="Pfam" id="PF08245">
    <property type="entry name" value="Mur_ligase_M"/>
    <property type="match status" value="1"/>
</dbReference>
<comment type="subcellular location">
    <subcellularLocation>
        <location evidence="7 8">Cytoplasm</location>
    </subcellularLocation>
</comment>
<evidence type="ECO:0000256" key="4">
    <source>
        <dbReference type="ARBA" id="ARBA00022984"/>
    </source>
</evidence>
<evidence type="ECO:0000256" key="8">
    <source>
        <dbReference type="RuleBase" id="RU004135"/>
    </source>
</evidence>
<evidence type="ECO:0000313" key="12">
    <source>
        <dbReference type="EMBL" id="SEM58042.1"/>
    </source>
</evidence>
<keyword evidence="7 13" id="KW-0436">Ligase</keyword>
<dbReference type="GO" id="GO:0051301">
    <property type="term" value="P:cell division"/>
    <property type="evidence" value="ECO:0007669"/>
    <property type="project" value="UniProtKB-KW"/>
</dbReference>
<dbReference type="NCBIfam" id="NF001126">
    <property type="entry name" value="PRK00139.1-4"/>
    <property type="match status" value="1"/>
</dbReference>
<accession>A0A1H7ZRD0</accession>
<feature type="binding site" evidence="7">
    <location>
        <position position="379"/>
    </location>
    <ligand>
        <name>meso-2,6-diaminopimelate</name>
        <dbReference type="ChEBI" id="CHEBI:57791"/>
    </ligand>
</feature>
<dbReference type="STRING" id="407022.SAMN05661044_05545"/>
<dbReference type="InterPro" id="IPR004101">
    <property type="entry name" value="Mur_ligase_C"/>
</dbReference>
<feature type="domain" description="Mur ligase C-terminal" evidence="10">
    <location>
        <begin position="328"/>
        <end position="458"/>
    </location>
</feature>
<organism evidence="13 14">
    <name type="scientific">Olivibacter domesticus</name>
    <name type="common">Pseudosphingobacterium domesticum</name>
    <dbReference type="NCBI Taxonomy" id="407022"/>
    <lineage>
        <taxon>Bacteria</taxon>
        <taxon>Pseudomonadati</taxon>
        <taxon>Bacteroidota</taxon>
        <taxon>Sphingobacteriia</taxon>
        <taxon>Sphingobacteriales</taxon>
        <taxon>Sphingobacteriaceae</taxon>
        <taxon>Olivibacter</taxon>
    </lineage>
</organism>
<feature type="short sequence motif" description="Meso-diaminopimelate recognition motif" evidence="7">
    <location>
        <begin position="403"/>
        <end position="406"/>
    </location>
</feature>
<feature type="binding site" evidence="7">
    <location>
        <position position="456"/>
    </location>
    <ligand>
        <name>meso-2,6-diaminopimelate</name>
        <dbReference type="ChEBI" id="CHEBI:57791"/>
    </ligand>
</feature>
<dbReference type="AlphaFoldDB" id="A0A1H7ZRD0"/>
<keyword evidence="14" id="KW-1185">Reference proteome</keyword>
<evidence type="ECO:0000256" key="6">
    <source>
        <dbReference type="ARBA" id="ARBA00023316"/>
    </source>
</evidence>
<comment type="similarity">
    <text evidence="1 7">Belongs to the MurCDEF family. MurE subfamily.</text>
</comment>
<dbReference type="InterPro" id="IPR036565">
    <property type="entry name" value="Mur-like_cat_sf"/>
</dbReference>
<evidence type="ECO:0000259" key="9">
    <source>
        <dbReference type="Pfam" id="PF01225"/>
    </source>
</evidence>
<feature type="binding site" evidence="7">
    <location>
        <begin position="112"/>
        <end position="118"/>
    </location>
    <ligand>
        <name>ATP</name>
        <dbReference type="ChEBI" id="CHEBI:30616"/>
    </ligand>
</feature>
<reference evidence="14" key="1">
    <citation type="submission" date="2016-10" db="EMBL/GenBank/DDBJ databases">
        <authorList>
            <person name="Varghese N."/>
            <person name="Submissions S."/>
        </authorList>
    </citation>
    <scope>NUCLEOTIDE SEQUENCE [LARGE SCALE GENOMIC DNA]</scope>
    <source>
        <strain evidence="14">DSM 18733</strain>
    </source>
</reference>
<comment type="pathway">
    <text evidence="7 8">Cell wall biogenesis; peptidoglycan biosynthesis.</text>
</comment>
<dbReference type="RefSeq" id="WP_093332940.1">
    <property type="nucleotide sequence ID" value="NZ_FOAF01000017.1"/>
</dbReference>
<feature type="domain" description="Mur ligase N-terminal catalytic" evidence="9">
    <location>
        <begin position="24"/>
        <end position="98"/>
    </location>
</feature>
<feature type="binding site" evidence="7">
    <location>
        <position position="460"/>
    </location>
    <ligand>
        <name>meso-2,6-diaminopimelate</name>
        <dbReference type="ChEBI" id="CHEBI:57791"/>
    </ligand>
</feature>
<dbReference type="UniPathway" id="UPA00219"/>
<keyword evidence="7" id="KW-0963">Cytoplasm</keyword>
<feature type="binding site" evidence="7">
    <location>
        <position position="187"/>
    </location>
    <ligand>
        <name>UDP-N-acetyl-alpha-D-muramoyl-L-alanyl-D-glutamate</name>
        <dbReference type="ChEBI" id="CHEBI:83900"/>
    </ligand>
</feature>
<comment type="PTM">
    <text evidence="7">Carboxylation is probably crucial for Mg(2+) binding and, consequently, for the gamma-phosphate positioning of ATP.</text>
</comment>
<dbReference type="EMBL" id="FOAF01000017">
    <property type="protein sequence ID" value="SEM58042.1"/>
    <property type="molecule type" value="Genomic_DNA"/>
</dbReference>
<comment type="function">
    <text evidence="7">Catalyzes the addition of meso-diaminopimelic acid to the nucleotide precursor UDP-N-acetylmuramoyl-L-alanyl-D-glutamate (UMAG) in the biosynthesis of bacterial cell-wall peptidoglycan.</text>
</comment>
<keyword evidence="6 7" id="KW-0961">Cell wall biogenesis/degradation</keyword>
<feature type="binding site" evidence="7">
    <location>
        <position position="189"/>
    </location>
    <ligand>
        <name>UDP-N-acetyl-alpha-D-muramoyl-L-alanyl-D-glutamate</name>
        <dbReference type="ChEBI" id="CHEBI:83900"/>
    </ligand>
</feature>
<dbReference type="Gene3D" id="3.90.190.20">
    <property type="entry name" value="Mur ligase, C-terminal domain"/>
    <property type="match status" value="1"/>
</dbReference>
<keyword evidence="2 7" id="KW-0132">Cell division</keyword>
<feature type="binding site" evidence="7">
    <location>
        <begin position="403"/>
        <end position="406"/>
    </location>
    <ligand>
        <name>meso-2,6-diaminopimelate</name>
        <dbReference type="ChEBI" id="CHEBI:57791"/>
    </ligand>
</feature>
<dbReference type="InterPro" id="IPR036615">
    <property type="entry name" value="Mur_ligase_C_dom_sf"/>
</dbReference>
<dbReference type="InterPro" id="IPR013221">
    <property type="entry name" value="Mur_ligase_cen"/>
</dbReference>
<dbReference type="InterPro" id="IPR035911">
    <property type="entry name" value="MurE/MurF_N"/>
</dbReference>
<comment type="cofactor">
    <cofactor evidence="7">
        <name>Mg(2+)</name>
        <dbReference type="ChEBI" id="CHEBI:18420"/>
    </cofactor>
</comment>
<evidence type="ECO:0000259" key="10">
    <source>
        <dbReference type="Pfam" id="PF02875"/>
    </source>
</evidence>
<dbReference type="Pfam" id="PF01225">
    <property type="entry name" value="Mur_ligase"/>
    <property type="match status" value="1"/>
</dbReference>
<dbReference type="OrthoDB" id="9800958at2"/>
<evidence type="ECO:0000256" key="5">
    <source>
        <dbReference type="ARBA" id="ARBA00023306"/>
    </source>
</evidence>
<dbReference type="GO" id="GO:0000287">
    <property type="term" value="F:magnesium ion binding"/>
    <property type="evidence" value="ECO:0007669"/>
    <property type="project" value="UniProtKB-UniRule"/>
</dbReference>
<evidence type="ECO:0000259" key="11">
    <source>
        <dbReference type="Pfam" id="PF08245"/>
    </source>
</evidence>
<feature type="binding site" evidence="7">
    <location>
        <position position="181"/>
    </location>
    <ligand>
        <name>UDP-N-acetyl-alpha-D-muramoyl-L-alanyl-D-glutamate</name>
        <dbReference type="ChEBI" id="CHEBI:83900"/>
    </ligand>
</feature>
<name>A0A1H7ZRD0_OLID1</name>
<dbReference type="InterPro" id="IPR000713">
    <property type="entry name" value="Mur_ligase_N"/>
</dbReference>
<keyword evidence="3 7" id="KW-0133">Cell shape</keyword>
<keyword evidence="4 7" id="KW-0573">Peptidoglycan synthesis</keyword>
<dbReference type="SUPFAM" id="SSF63418">
    <property type="entry name" value="MurE/MurF N-terminal domain"/>
    <property type="match status" value="1"/>
</dbReference>
<protein>
    <recommendedName>
        <fullName evidence="7">UDP-N-acetylmuramoyl-L-alanyl-D-glutamate--2,6-diaminopimelate ligase</fullName>
        <ecNumber evidence="7">6.3.2.13</ecNumber>
    </recommendedName>
    <alternativeName>
        <fullName evidence="7">Meso-A2pm-adding enzyme</fullName>
    </alternativeName>
    <alternativeName>
        <fullName evidence="7">Meso-diaminopimelate-adding enzyme</fullName>
    </alternativeName>
    <alternativeName>
        <fullName evidence="7">UDP-MurNAc-L-Ala-D-Glu:meso-diaminopimelate ligase</fullName>
    </alternativeName>
    <alternativeName>
        <fullName evidence="7">UDP-MurNAc-tripeptide synthetase</fullName>
    </alternativeName>
    <alternativeName>
        <fullName evidence="7">UDP-N-acetylmuramyl-tripeptide synthetase</fullName>
    </alternativeName>
</protein>
<evidence type="ECO:0000313" key="14">
    <source>
        <dbReference type="Proteomes" id="UP000199421"/>
    </source>
</evidence>
<keyword evidence="7" id="KW-0547">Nucleotide-binding</keyword>
<comment type="caution">
    <text evidence="7">Lacks conserved residue(s) required for the propagation of feature annotation.</text>
</comment>
<dbReference type="GO" id="GO:0008765">
    <property type="term" value="F:UDP-N-acetylmuramoylalanyl-D-glutamate-2,6-diaminopimelate ligase activity"/>
    <property type="evidence" value="ECO:0007669"/>
    <property type="project" value="UniProtKB-UniRule"/>
</dbReference>
<feature type="domain" description="Mur ligase central" evidence="11">
    <location>
        <begin position="110"/>
        <end position="304"/>
    </location>
</feature>
<dbReference type="SUPFAM" id="SSF53623">
    <property type="entry name" value="MurD-like peptide ligases, catalytic domain"/>
    <property type="match status" value="1"/>
</dbReference>
<keyword evidence="7" id="KW-0460">Magnesium</keyword>
<dbReference type="PANTHER" id="PTHR23135">
    <property type="entry name" value="MUR LIGASE FAMILY MEMBER"/>
    <property type="match status" value="1"/>
</dbReference>
<dbReference type="Proteomes" id="UP000199421">
    <property type="component" value="Unassembled WGS sequence"/>
</dbReference>
<dbReference type="InterPro" id="IPR005761">
    <property type="entry name" value="UDP-N-AcMur-Glu-dNH2Pim_ligase"/>
</dbReference>
<dbReference type="GO" id="GO:0009252">
    <property type="term" value="P:peptidoglycan biosynthetic process"/>
    <property type="evidence" value="ECO:0007669"/>
    <property type="project" value="UniProtKB-UniRule"/>
</dbReference>
<evidence type="ECO:0000256" key="1">
    <source>
        <dbReference type="ARBA" id="ARBA00005898"/>
    </source>
</evidence>
<proteinExistence type="inferred from homology"/>